<protein>
    <submittedName>
        <fullName evidence="2">Cell envelope integrity protein CreD</fullName>
    </submittedName>
</protein>
<feature type="transmembrane region" description="Helical" evidence="1">
    <location>
        <begin position="12"/>
        <end position="34"/>
    </location>
</feature>
<accession>A0ABV8RQC5</accession>
<dbReference type="PANTHER" id="PTHR30092">
    <property type="entry name" value="INNER MEMBRANE PROTEIN CRED"/>
    <property type="match status" value="1"/>
</dbReference>
<keyword evidence="3" id="KW-1185">Reference proteome</keyword>
<dbReference type="Pfam" id="PF06123">
    <property type="entry name" value="CreD"/>
    <property type="match status" value="1"/>
</dbReference>
<feature type="transmembrane region" description="Helical" evidence="1">
    <location>
        <begin position="428"/>
        <end position="447"/>
    </location>
</feature>
<reference evidence="3" key="1">
    <citation type="journal article" date="2019" name="Int. J. Syst. Evol. Microbiol.">
        <title>The Global Catalogue of Microorganisms (GCM) 10K type strain sequencing project: providing services to taxonomists for standard genome sequencing and annotation.</title>
        <authorList>
            <consortium name="The Broad Institute Genomics Platform"/>
            <consortium name="The Broad Institute Genome Sequencing Center for Infectious Disease"/>
            <person name="Wu L."/>
            <person name="Ma J."/>
        </authorList>
    </citation>
    <scope>NUCLEOTIDE SEQUENCE [LARGE SCALE GENOMIC DNA]</scope>
    <source>
        <strain evidence="3">CGMCC 1.12989</strain>
    </source>
</reference>
<keyword evidence="1" id="KW-0812">Transmembrane</keyword>
<dbReference type="RefSeq" id="WP_379538602.1">
    <property type="nucleotide sequence ID" value="NZ_JBHSDR010000006.1"/>
</dbReference>
<evidence type="ECO:0000313" key="3">
    <source>
        <dbReference type="Proteomes" id="UP001595828"/>
    </source>
</evidence>
<proteinExistence type="predicted"/>
<organism evidence="2 3">
    <name type="scientific">Novosphingobium tardum</name>
    <dbReference type="NCBI Taxonomy" id="1538021"/>
    <lineage>
        <taxon>Bacteria</taxon>
        <taxon>Pseudomonadati</taxon>
        <taxon>Pseudomonadota</taxon>
        <taxon>Alphaproteobacteria</taxon>
        <taxon>Sphingomonadales</taxon>
        <taxon>Sphingomonadaceae</taxon>
        <taxon>Novosphingobium</taxon>
    </lineage>
</organism>
<evidence type="ECO:0000256" key="1">
    <source>
        <dbReference type="SAM" id="Phobius"/>
    </source>
</evidence>
<dbReference type="EMBL" id="JBHSDR010000006">
    <property type="protein sequence ID" value="MFC4295117.1"/>
    <property type="molecule type" value="Genomic_DNA"/>
</dbReference>
<dbReference type="InterPro" id="IPR010364">
    <property type="entry name" value="Uncharacterised_IM_CreD"/>
</dbReference>
<keyword evidence="1" id="KW-1133">Transmembrane helix</keyword>
<feature type="transmembrane region" description="Helical" evidence="1">
    <location>
        <begin position="406"/>
        <end position="422"/>
    </location>
</feature>
<feature type="transmembrane region" description="Helical" evidence="1">
    <location>
        <begin position="352"/>
        <end position="373"/>
    </location>
</feature>
<feature type="transmembrane region" description="Helical" evidence="1">
    <location>
        <begin position="324"/>
        <end position="345"/>
    </location>
</feature>
<sequence>MIVRERSPGAKLLFACLIGLALAIPLLMVFALVWDRQGQSQTAQASITQGWGGPQVVSGPVLVIPYKTTQTNTEEQNGQRVARTVEVERELFVAPVEHRATTQMQPEIRRKSIYASVLYDAAISGTARFALPADLPRYGIARESLEMNRAEVRFGVSDARGLRGGSKVVVAGTPVPLQPGKGLAASGNAGFFAFVTWDGTAPLDVAYNYGLRGSRSLALVPRGAHTRWQVRSTWPSPSFGGSFLPDTKSVAGSGFSADYAVTNLALGQAPVLSDDPGPPQLLGDEYATSPVAIGGGDRGPSAAMSVDLIEPVNLYAQVNRAVKYGFLFIGFTFLAFLMFDIVGGARVAAAEYLLTGAGLVLFFVLLLAFAEVIGFTPAYLLASAAIIGLLTAYSAAVLGTWARARFIGALLVGLYALLYVLLNLEAWSLLIGSLLLFAALAGVMFATRRIDWSAIGKPGTDPAPAA</sequence>
<name>A0ABV8RQC5_9SPHN</name>
<feature type="transmembrane region" description="Helical" evidence="1">
    <location>
        <begin position="379"/>
        <end position="399"/>
    </location>
</feature>
<keyword evidence="1" id="KW-0472">Membrane</keyword>
<comment type="caution">
    <text evidence="2">The sequence shown here is derived from an EMBL/GenBank/DDBJ whole genome shotgun (WGS) entry which is preliminary data.</text>
</comment>
<dbReference type="NCBIfam" id="NF008712">
    <property type="entry name" value="PRK11715.1-1"/>
    <property type="match status" value="1"/>
</dbReference>
<evidence type="ECO:0000313" key="2">
    <source>
        <dbReference type="EMBL" id="MFC4295117.1"/>
    </source>
</evidence>
<dbReference type="Proteomes" id="UP001595828">
    <property type="component" value="Unassembled WGS sequence"/>
</dbReference>
<dbReference type="PIRSF" id="PIRSF004548">
    <property type="entry name" value="CreD"/>
    <property type="match status" value="1"/>
</dbReference>
<gene>
    <name evidence="2" type="primary">creD</name>
    <name evidence="2" type="ORF">ACFO0A_08620</name>
</gene>
<dbReference type="PANTHER" id="PTHR30092:SF0">
    <property type="entry name" value="INNER MEMBRANE PROTEIN CRED"/>
    <property type="match status" value="1"/>
</dbReference>